<dbReference type="GO" id="GO:0005737">
    <property type="term" value="C:cytoplasm"/>
    <property type="evidence" value="ECO:0007669"/>
    <property type="project" value="TreeGrafter"/>
</dbReference>
<comment type="caution">
    <text evidence="3">The sequence shown here is derived from an EMBL/GenBank/DDBJ whole genome shotgun (WGS) entry which is preliminary data.</text>
</comment>
<name>A0A9N9BCX7_9GLOM</name>
<dbReference type="Gene3D" id="3.10.590.10">
    <property type="entry name" value="ph1033 like domains"/>
    <property type="match status" value="1"/>
</dbReference>
<dbReference type="GO" id="GO:0003729">
    <property type="term" value="F:mRNA binding"/>
    <property type="evidence" value="ECO:0007669"/>
    <property type="project" value="TreeGrafter"/>
</dbReference>
<dbReference type="OrthoDB" id="306690at2759"/>
<sequence>MPLIKNPPAVSPASDVCSDETSLPKSRSSIYKKSTKTPTSTAVSPASYICHDKTVQTLRQPTALNAIYKAAPRIQSFSTAVSPTSMYADVSISAPIDAYHDKTNSNTGPITPISMKPISTFSAQYTANKYNPDKFNCKPSNARFFVMKSYSEDEVHASIKYGIWRSTEIGNSRLDMAFRDNADKGPIYLFFSVNASGHFCGMAEMVSSVDHVTNNDVWGHDKFKGEFRVKWIFVKDIPNSQLRHIRIINNENKPVTNSRDTQELFPEAGHEMLKKFFYYQNRTSILDDFKFHEKRQIEMEKGRIAPESSDIMPYEHWSEIASKLCQKFSDKY</sequence>
<feature type="domain" description="YTH" evidence="2">
    <location>
        <begin position="142"/>
        <end position="276"/>
    </location>
</feature>
<proteinExistence type="predicted"/>
<organism evidence="3 4">
    <name type="scientific">Cetraspora pellucida</name>
    <dbReference type="NCBI Taxonomy" id="1433469"/>
    <lineage>
        <taxon>Eukaryota</taxon>
        <taxon>Fungi</taxon>
        <taxon>Fungi incertae sedis</taxon>
        <taxon>Mucoromycota</taxon>
        <taxon>Glomeromycotina</taxon>
        <taxon>Glomeromycetes</taxon>
        <taxon>Diversisporales</taxon>
        <taxon>Gigasporaceae</taxon>
        <taxon>Cetraspora</taxon>
    </lineage>
</organism>
<dbReference type="InterPro" id="IPR045168">
    <property type="entry name" value="YTH_prot"/>
</dbReference>
<dbReference type="PANTHER" id="PTHR12357">
    <property type="entry name" value="YTH YT521-B HOMOLOGY DOMAIN-CONTAINING"/>
    <property type="match status" value="1"/>
</dbReference>
<protein>
    <submittedName>
        <fullName evidence="3">7706_t:CDS:1</fullName>
    </submittedName>
</protein>
<evidence type="ECO:0000256" key="1">
    <source>
        <dbReference type="SAM" id="MobiDB-lite"/>
    </source>
</evidence>
<evidence type="ECO:0000313" key="4">
    <source>
        <dbReference type="Proteomes" id="UP000789759"/>
    </source>
</evidence>
<reference evidence="3" key="1">
    <citation type="submission" date="2021-06" db="EMBL/GenBank/DDBJ databases">
        <authorList>
            <person name="Kallberg Y."/>
            <person name="Tangrot J."/>
            <person name="Rosling A."/>
        </authorList>
    </citation>
    <scope>NUCLEOTIDE SEQUENCE</scope>
    <source>
        <strain evidence="3">FL966</strain>
    </source>
</reference>
<dbReference type="GO" id="GO:0061157">
    <property type="term" value="P:mRNA destabilization"/>
    <property type="evidence" value="ECO:0007669"/>
    <property type="project" value="TreeGrafter"/>
</dbReference>
<dbReference type="Pfam" id="PF04146">
    <property type="entry name" value="YTH"/>
    <property type="match status" value="1"/>
</dbReference>
<dbReference type="EMBL" id="CAJVQA010002907">
    <property type="protein sequence ID" value="CAG8560510.1"/>
    <property type="molecule type" value="Genomic_DNA"/>
</dbReference>
<feature type="region of interest" description="Disordered" evidence="1">
    <location>
        <begin position="1"/>
        <end position="40"/>
    </location>
</feature>
<dbReference type="CDD" id="cd21134">
    <property type="entry name" value="YTH"/>
    <property type="match status" value="1"/>
</dbReference>
<gene>
    <name evidence="3" type="ORF">CPELLU_LOCUS5176</name>
</gene>
<dbReference type="AlphaFoldDB" id="A0A9N9BCX7"/>
<dbReference type="InterPro" id="IPR007275">
    <property type="entry name" value="YTH_domain"/>
</dbReference>
<feature type="compositionally biased region" description="Polar residues" evidence="1">
    <location>
        <begin position="19"/>
        <end position="40"/>
    </location>
</feature>
<dbReference type="Proteomes" id="UP000789759">
    <property type="component" value="Unassembled WGS sequence"/>
</dbReference>
<dbReference type="PROSITE" id="PS50882">
    <property type="entry name" value="YTH"/>
    <property type="match status" value="1"/>
</dbReference>
<evidence type="ECO:0000259" key="2">
    <source>
        <dbReference type="PROSITE" id="PS50882"/>
    </source>
</evidence>
<accession>A0A9N9BCX7</accession>
<evidence type="ECO:0000313" key="3">
    <source>
        <dbReference type="EMBL" id="CAG8560510.1"/>
    </source>
</evidence>
<keyword evidence="4" id="KW-1185">Reference proteome</keyword>
<dbReference type="PANTHER" id="PTHR12357:SF89">
    <property type="entry name" value="YTH DOMAIN-CONTAINING FAMILY PROTEIN"/>
    <property type="match status" value="1"/>
</dbReference>
<dbReference type="GO" id="GO:1990247">
    <property type="term" value="F:N6-methyladenosine-containing RNA reader activity"/>
    <property type="evidence" value="ECO:0007669"/>
    <property type="project" value="TreeGrafter"/>
</dbReference>